<dbReference type="AlphaFoldDB" id="A0A098L8J9"/>
<reference evidence="1 2" key="1">
    <citation type="submission" date="2014-09" db="EMBL/GenBank/DDBJ databases">
        <title>Sporocytophaga myxococcoides PG-01 genome sequencing.</title>
        <authorList>
            <person name="Liu L."/>
            <person name="Gao P.J."/>
            <person name="Chen G.J."/>
            <person name="Wang L.S."/>
        </authorList>
    </citation>
    <scope>NUCLEOTIDE SEQUENCE [LARGE SCALE GENOMIC DNA]</scope>
    <source>
        <strain evidence="1 2">PG-01</strain>
    </source>
</reference>
<evidence type="ECO:0000313" key="2">
    <source>
        <dbReference type="Proteomes" id="UP000030185"/>
    </source>
</evidence>
<dbReference type="RefSeq" id="WP_045457586.1">
    <property type="nucleotide sequence ID" value="NZ_BBLT01000001.1"/>
</dbReference>
<name>A0A098L8J9_9BACT</name>
<protein>
    <submittedName>
        <fullName evidence="1">Uncharacterized protein</fullName>
    </submittedName>
</protein>
<keyword evidence="2" id="KW-1185">Reference proteome</keyword>
<gene>
    <name evidence="1" type="ORF">MYP_361</name>
</gene>
<evidence type="ECO:0000313" key="1">
    <source>
        <dbReference type="EMBL" id="GAL83135.1"/>
    </source>
</evidence>
<dbReference type="Proteomes" id="UP000030185">
    <property type="component" value="Unassembled WGS sequence"/>
</dbReference>
<organism evidence="1 2">
    <name type="scientific">Sporocytophaga myxococcoides</name>
    <dbReference type="NCBI Taxonomy" id="153721"/>
    <lineage>
        <taxon>Bacteria</taxon>
        <taxon>Pseudomonadati</taxon>
        <taxon>Bacteroidota</taxon>
        <taxon>Cytophagia</taxon>
        <taxon>Cytophagales</taxon>
        <taxon>Cytophagaceae</taxon>
        <taxon>Sporocytophaga</taxon>
    </lineage>
</organism>
<accession>A0A098L8J9</accession>
<comment type="caution">
    <text evidence="1">The sequence shown here is derived from an EMBL/GenBank/DDBJ whole genome shotgun (WGS) entry which is preliminary data.</text>
</comment>
<sequence length="215" mass="24907">MENITGKLDEHLLDNLLKEAYQILNHSTDLNEDREKLTNILNNLVYWTNEQNHLENYFNEFQRMICLMASLDFSGRLSLNPSLKTFQNLISVSLNTLNEELEDKVFPKALVRLTIDKLGLKNTVIIQTNKDGYIKLFHTDRTDLYPDAELFDNLQISAFIEDMEEVEKKIFSAGTDQIFKVKLKSGYKDDAILKIATNQFYNISEGTVYIIQLPC</sequence>
<proteinExistence type="predicted"/>
<dbReference type="EMBL" id="BBLT01000001">
    <property type="protein sequence ID" value="GAL83135.1"/>
    <property type="molecule type" value="Genomic_DNA"/>
</dbReference>